<gene>
    <name evidence="2" type="ORF">SFRICE_028100</name>
</gene>
<organism evidence="2">
    <name type="scientific">Spodoptera frugiperda</name>
    <name type="common">Fall armyworm</name>
    <dbReference type="NCBI Taxonomy" id="7108"/>
    <lineage>
        <taxon>Eukaryota</taxon>
        <taxon>Metazoa</taxon>
        <taxon>Ecdysozoa</taxon>
        <taxon>Arthropoda</taxon>
        <taxon>Hexapoda</taxon>
        <taxon>Insecta</taxon>
        <taxon>Pterygota</taxon>
        <taxon>Neoptera</taxon>
        <taxon>Endopterygota</taxon>
        <taxon>Lepidoptera</taxon>
        <taxon>Glossata</taxon>
        <taxon>Ditrysia</taxon>
        <taxon>Noctuoidea</taxon>
        <taxon>Noctuidae</taxon>
        <taxon>Amphipyrinae</taxon>
        <taxon>Spodoptera</taxon>
    </lineage>
</organism>
<reference evidence="2" key="1">
    <citation type="submission" date="2016-07" db="EMBL/GenBank/DDBJ databases">
        <authorList>
            <person name="Bretaudeau A."/>
        </authorList>
    </citation>
    <scope>NUCLEOTIDE SEQUENCE</scope>
    <source>
        <strain evidence="2">Rice</strain>
        <tissue evidence="2">Whole body</tissue>
    </source>
</reference>
<evidence type="ECO:0000313" key="2">
    <source>
        <dbReference type="EMBL" id="SOQ46369.1"/>
    </source>
</evidence>
<evidence type="ECO:0000256" key="1">
    <source>
        <dbReference type="SAM" id="MobiDB-lite"/>
    </source>
</evidence>
<dbReference type="EMBL" id="ODYU01005478">
    <property type="protein sequence ID" value="SOQ46369.1"/>
    <property type="molecule type" value="Genomic_DNA"/>
</dbReference>
<accession>A0A2H1VZU2</accession>
<name>A0A2H1VZU2_SPOFR</name>
<dbReference type="AlphaFoldDB" id="A0A2H1VZU2"/>
<sequence>MACSRLLPYTAHISILRAATEKFSKNRKCAAILCPTQESNPKPLASVYVTELLLNDLTDFDEFFCWLQVRLPGKGFRVRFPGRAKYYWAFFGFSKNFSVVARILEMCPGWESSNDFFRLGRGERECRLWPLLTKRLFSHGEGLSINLQWIGNFKLMIKNYKPKYPHDIFLHRLNLRVVVKSEIGKMGNWTSDNLTHTRHLNVSGITLVEPVHSCRSMALPHFLTHTHNVTPFIPEGVGRDCVLSLRNFSKIRKKPSNTLPDPGIEPETPCSAVALATTRPTRQSKGENHPMSSPALGEARGSVKFLLTKNHRR</sequence>
<protein>
    <submittedName>
        <fullName evidence="2">SFRICE_028100</fullName>
    </submittedName>
</protein>
<proteinExistence type="predicted"/>
<feature type="region of interest" description="Disordered" evidence="1">
    <location>
        <begin position="278"/>
        <end position="302"/>
    </location>
</feature>